<dbReference type="GO" id="GO:0005576">
    <property type="term" value="C:extracellular region"/>
    <property type="evidence" value="ECO:0007669"/>
    <property type="project" value="UniProtKB-SubCell"/>
</dbReference>
<feature type="compositionally biased region" description="Acidic residues" evidence="3">
    <location>
        <begin position="313"/>
        <end position="322"/>
    </location>
</feature>
<comment type="caution">
    <text evidence="5">The sequence shown here is derived from an EMBL/GenBank/DDBJ whole genome shotgun (WGS) entry which is preliminary data.</text>
</comment>
<dbReference type="PANTHER" id="PTHR38340">
    <property type="entry name" value="S-LAYER PROTEIN"/>
    <property type="match status" value="1"/>
</dbReference>
<protein>
    <recommendedName>
        <fullName evidence="4">FecR protein domain-containing protein</fullName>
    </recommendedName>
</protein>
<sequence length="835" mass="85067">MTRQFHRTTFGEEAPQGQFAEVLNAAGQNALVIDHGALLLTADFVRAGSDLILQGKDGTKILIVDFFGTETPPDLYTLNGAQIAGHLAELLAGPRAGGLAQLGAGLGNPIGVVEAVDGVVVATRTDGSRVELSAGDPVYQDDVIETAAGGACGLRFNDDTTFSIGQDARMVIDDFVYDPSAGTGSAVMNVLQGSFSFVSGQVAQSGDDALQVKTPVLTIGIRGTYVTGQGAQEGEESEVVNLPDDNGQTGSVFVSNQAGGVLLTQAYEGTSTSSQFQPLSAPRIYSPEEVNQKYGNALDFLPPTSDVQRGQQDDDGGDDDREDGGAPDGGGGGDAKLNVSGADEAAGDEDSGDGEKFENLVETAKSPTTGSGGKTKGPPKAPPPEPDDNDDEEAVVENNNVATEGDDNIEGSEGADNINALGGNDNVNSRGGNDNVEGGSGNDTLTGGAGNDRLDGNAGNDVLRGNAGSDTLIGGEGSDTADFSATSAGINATLSDGNATVADGQGGTDSLTGIENLTGSNFADILTGDGNANVLSGGGSNDSLSGQGGDDILNGGAGNDTLDGGNGSDTLNGDSGDDLYIIGGGGGAGGADLSFGTLAVQSATVGDDIFLEGTFISVGISGAGSYGTANAAPAGFHPIGGRTNIGFSVDQDGFDIGDPPNTGDFFLPGSPEERFNIGFIDGGSQTTFTNGEREGDFQINQNVLFADQSSGSDLQALWQGDTSDGQLRVRQFVSFNEDDKFFRTDITLTNLSDGALDSVRYMRNFDPDQDADLNGQFTTINDIVNQPGDGGNDNLAIVSATGPVSNVPIFFLADDARAGEYIRLHQHQSVRGNGL</sequence>
<dbReference type="InterPro" id="IPR018511">
    <property type="entry name" value="Hemolysin-typ_Ca-bd_CS"/>
</dbReference>
<dbReference type="AlphaFoldDB" id="A0A2M9G5V4"/>
<keyword evidence="2" id="KW-0964">Secreted</keyword>
<dbReference type="PROSITE" id="PS00330">
    <property type="entry name" value="HEMOLYSIN_CALCIUM"/>
    <property type="match status" value="3"/>
</dbReference>
<dbReference type="InterPro" id="IPR001343">
    <property type="entry name" value="Hemolysn_Ca-bd"/>
</dbReference>
<comment type="subcellular location">
    <subcellularLocation>
        <location evidence="1">Secreted</location>
    </subcellularLocation>
</comment>
<evidence type="ECO:0000313" key="6">
    <source>
        <dbReference type="Proteomes" id="UP000229498"/>
    </source>
</evidence>
<evidence type="ECO:0000256" key="1">
    <source>
        <dbReference type="ARBA" id="ARBA00004613"/>
    </source>
</evidence>
<dbReference type="Gene3D" id="2.150.10.10">
    <property type="entry name" value="Serralysin-like metalloprotease, C-terminal"/>
    <property type="match status" value="2"/>
</dbReference>
<dbReference type="Pfam" id="PF04773">
    <property type="entry name" value="FecR"/>
    <property type="match status" value="1"/>
</dbReference>
<feature type="compositionally biased region" description="Acidic residues" evidence="3">
    <location>
        <begin position="385"/>
        <end position="395"/>
    </location>
</feature>
<feature type="region of interest" description="Disordered" evidence="3">
    <location>
        <begin position="537"/>
        <end position="570"/>
    </location>
</feature>
<name>A0A2M9G5V4_9PROT</name>
<feature type="domain" description="FecR protein" evidence="4">
    <location>
        <begin position="142"/>
        <end position="239"/>
    </location>
</feature>
<dbReference type="Pfam" id="PF00353">
    <property type="entry name" value="HemolysinCabind"/>
    <property type="match status" value="4"/>
</dbReference>
<dbReference type="PANTHER" id="PTHR38340:SF1">
    <property type="entry name" value="S-LAYER PROTEIN"/>
    <property type="match status" value="1"/>
</dbReference>
<dbReference type="InterPro" id="IPR006860">
    <property type="entry name" value="FecR"/>
</dbReference>
<evidence type="ECO:0000256" key="2">
    <source>
        <dbReference type="ARBA" id="ARBA00022525"/>
    </source>
</evidence>
<dbReference type="Proteomes" id="UP000229498">
    <property type="component" value="Unassembled WGS sequence"/>
</dbReference>
<reference evidence="5 6" key="1">
    <citation type="submission" date="2017-11" db="EMBL/GenBank/DDBJ databases">
        <title>Draft genome sequence of Rhizobiales bacterium SY3-13.</title>
        <authorList>
            <person name="Sun C."/>
        </authorList>
    </citation>
    <scope>NUCLEOTIDE SEQUENCE [LARGE SCALE GENOMIC DNA]</scope>
    <source>
        <strain evidence="5 6">SY3-13</strain>
    </source>
</reference>
<evidence type="ECO:0000313" key="5">
    <source>
        <dbReference type="EMBL" id="PJK31097.1"/>
    </source>
</evidence>
<accession>A0A2M9G5V4</accession>
<proteinExistence type="predicted"/>
<organism evidence="5 6">
    <name type="scientific">Minwuia thermotolerans</name>
    <dbReference type="NCBI Taxonomy" id="2056226"/>
    <lineage>
        <taxon>Bacteria</taxon>
        <taxon>Pseudomonadati</taxon>
        <taxon>Pseudomonadota</taxon>
        <taxon>Alphaproteobacteria</taxon>
        <taxon>Minwuiales</taxon>
        <taxon>Minwuiaceae</taxon>
        <taxon>Minwuia</taxon>
    </lineage>
</organism>
<keyword evidence="6" id="KW-1185">Reference proteome</keyword>
<evidence type="ECO:0000259" key="4">
    <source>
        <dbReference type="Pfam" id="PF04773"/>
    </source>
</evidence>
<gene>
    <name evidence="5" type="ORF">CVT23_03415</name>
</gene>
<dbReference type="GO" id="GO:0005509">
    <property type="term" value="F:calcium ion binding"/>
    <property type="evidence" value="ECO:0007669"/>
    <property type="project" value="InterPro"/>
</dbReference>
<feature type="region of interest" description="Disordered" evidence="3">
    <location>
        <begin position="296"/>
        <end position="463"/>
    </location>
</feature>
<dbReference type="InterPro" id="IPR050557">
    <property type="entry name" value="RTX_toxin/Mannuronan_C5-epim"/>
</dbReference>
<dbReference type="EMBL" id="PHIG01000010">
    <property type="protein sequence ID" value="PJK31097.1"/>
    <property type="molecule type" value="Genomic_DNA"/>
</dbReference>
<evidence type="ECO:0000256" key="3">
    <source>
        <dbReference type="SAM" id="MobiDB-lite"/>
    </source>
</evidence>
<dbReference type="RefSeq" id="WP_109796319.1">
    <property type="nucleotide sequence ID" value="NZ_PHIG01000010.1"/>
</dbReference>
<dbReference type="PRINTS" id="PR00313">
    <property type="entry name" value="CABNDNGRPT"/>
</dbReference>
<dbReference type="SUPFAM" id="SSF51120">
    <property type="entry name" value="beta-Roll"/>
    <property type="match status" value="1"/>
</dbReference>
<dbReference type="InterPro" id="IPR011049">
    <property type="entry name" value="Serralysin-like_metalloprot_C"/>
</dbReference>